<organism evidence="2 3">
    <name type="scientific">Corynebacterium uropygiale</name>
    <dbReference type="NCBI Taxonomy" id="1775911"/>
    <lineage>
        <taxon>Bacteria</taxon>
        <taxon>Bacillati</taxon>
        <taxon>Actinomycetota</taxon>
        <taxon>Actinomycetes</taxon>
        <taxon>Mycobacteriales</taxon>
        <taxon>Corynebacteriaceae</taxon>
        <taxon>Corynebacterium</taxon>
    </lineage>
</organism>
<reference evidence="2" key="1">
    <citation type="submission" date="2022-01" db="EMBL/GenBank/DDBJ databases">
        <title>Corynebacterium sp. nov isolated from isolated from the feces of the greater white-fronted geese (Anser albifrons) at Poyang Lake, PR China.</title>
        <authorList>
            <person name="Liu Q."/>
        </authorList>
    </citation>
    <scope>NUCLEOTIDE SEQUENCE</scope>
    <source>
        <strain evidence="2">JCM 32435</strain>
    </source>
</reference>
<accession>A0A9X1QRE5</accession>
<protein>
    <submittedName>
        <fullName evidence="2">Uncharacterized protein</fullName>
    </submittedName>
</protein>
<keyword evidence="1" id="KW-1133">Transmembrane helix</keyword>
<comment type="caution">
    <text evidence="2">The sequence shown here is derived from an EMBL/GenBank/DDBJ whole genome shotgun (WGS) entry which is preliminary data.</text>
</comment>
<keyword evidence="3" id="KW-1185">Reference proteome</keyword>
<dbReference type="EMBL" id="JAKGSI010000001">
    <property type="protein sequence ID" value="MCF4006179.1"/>
    <property type="molecule type" value="Genomic_DNA"/>
</dbReference>
<dbReference type="Proteomes" id="UP001139336">
    <property type="component" value="Unassembled WGS sequence"/>
</dbReference>
<keyword evidence="1" id="KW-0472">Membrane</keyword>
<evidence type="ECO:0000256" key="1">
    <source>
        <dbReference type="SAM" id="Phobius"/>
    </source>
</evidence>
<dbReference type="RefSeq" id="WP_236117952.1">
    <property type="nucleotide sequence ID" value="NZ_JAKGSI010000001.1"/>
</dbReference>
<feature type="transmembrane region" description="Helical" evidence="1">
    <location>
        <begin position="20"/>
        <end position="39"/>
    </location>
</feature>
<proteinExistence type="predicted"/>
<evidence type="ECO:0000313" key="2">
    <source>
        <dbReference type="EMBL" id="MCF4006179.1"/>
    </source>
</evidence>
<keyword evidence="1" id="KW-0812">Transmembrane</keyword>
<evidence type="ECO:0000313" key="3">
    <source>
        <dbReference type="Proteomes" id="UP001139336"/>
    </source>
</evidence>
<sequence length="57" mass="6262">MDGLSQFLVDLPLWAQAPLVVLLAVLVCVGVASLLLRVIDIINAWLRRGYHNPHGQS</sequence>
<name>A0A9X1QRE5_9CORY</name>
<dbReference type="AlphaFoldDB" id="A0A9X1QRE5"/>
<gene>
    <name evidence="2" type="ORF">L1O03_03165</name>
</gene>